<comment type="catalytic activity">
    <reaction evidence="7 8">
        <text>UDP-alpha-D-glucose + 2 NAD(+) + H2O = UDP-alpha-D-glucuronate + 2 NADH + 3 H(+)</text>
        <dbReference type="Rhea" id="RHEA:23596"/>
        <dbReference type="ChEBI" id="CHEBI:15377"/>
        <dbReference type="ChEBI" id="CHEBI:15378"/>
        <dbReference type="ChEBI" id="CHEBI:57540"/>
        <dbReference type="ChEBI" id="CHEBI:57945"/>
        <dbReference type="ChEBI" id="CHEBI:58052"/>
        <dbReference type="ChEBI" id="CHEBI:58885"/>
        <dbReference type="EC" id="1.1.1.22"/>
    </reaction>
</comment>
<dbReference type="InterPro" id="IPR017476">
    <property type="entry name" value="UDP-Glc/GDP-Man"/>
</dbReference>
<dbReference type="InterPro" id="IPR014026">
    <property type="entry name" value="UDP-Glc/GDP-Man_DH_dimer"/>
</dbReference>
<dbReference type="EC" id="1.1.1.22" evidence="3 8"/>
<protein>
    <recommendedName>
        <fullName evidence="4 8">UDP-glucose 6-dehydrogenase</fullName>
        <ecNumber evidence="3 8">1.1.1.22</ecNumber>
    </recommendedName>
</protein>
<feature type="binding site" evidence="10">
    <location>
        <position position="263"/>
    </location>
    <ligand>
        <name>substrate</name>
    </ligand>
</feature>
<evidence type="ECO:0000259" key="12">
    <source>
        <dbReference type="SMART" id="SM00984"/>
    </source>
</evidence>
<reference evidence="14" key="1">
    <citation type="submission" date="2016-03" db="EMBL/GenBank/DDBJ databases">
        <authorList>
            <person name="Ma C."/>
            <person name="Zhou S."/>
            <person name="Yang G."/>
        </authorList>
    </citation>
    <scope>NUCLEOTIDE SEQUENCE [LARGE SCALE GENOMIC DNA]</scope>
    <source>
        <strain evidence="14">SgZ-1</strain>
    </source>
</reference>
<dbReference type="InterPro" id="IPR036291">
    <property type="entry name" value="NAD(P)-bd_dom_sf"/>
</dbReference>
<dbReference type="PROSITE" id="PS51257">
    <property type="entry name" value="PROKAR_LIPOPROTEIN"/>
    <property type="match status" value="1"/>
</dbReference>
<feature type="binding site" evidence="10">
    <location>
        <position position="210"/>
    </location>
    <ligand>
        <name>substrate</name>
    </ligand>
</feature>
<evidence type="ECO:0000256" key="3">
    <source>
        <dbReference type="ARBA" id="ARBA00012954"/>
    </source>
</evidence>
<evidence type="ECO:0000256" key="8">
    <source>
        <dbReference type="PIRNR" id="PIRNR000124"/>
    </source>
</evidence>
<dbReference type="Pfam" id="PF03721">
    <property type="entry name" value="UDPG_MGDP_dh_N"/>
    <property type="match status" value="1"/>
</dbReference>
<dbReference type="PIRSF" id="PIRSF500134">
    <property type="entry name" value="UDPglc_DH_bac"/>
    <property type="match status" value="1"/>
</dbReference>
<sequence>MKLTIFGTGYVGLVTGACLAEVGHTVVCMDIDQSKIDRLKAGVIPIWEPGLQPIVERNVAEGRLRFTTDVEDAVKHAEVQFIAVGTPPDEDGSADLQYVLAVAESIARHMPSYRVIVNKSTVPVGTADKVQAKVEQVLAERGEQIAFDVVSNPEFLKEGAAVGDFLKPDRIIIGTRSAKAQERMRELYEPFNRNHERTMFMDVKSAELTKYAANAMLATKISFMNELANMAEILGADIEEVRKGIGADPRIGYHFIYPGCGYGGSCFPKDVQALGRTADQIGYEAPLLKAVEAVNNRQKTTLFAKLARHFGGADKLAGKTIAVWGLAFKPNTDDMREAPSRTLIEALWGAGAKVQAFDPVAMDETRRIYGDRPDLALCGNKYSALEGADALAICTEWQQFRAPDFEEMANLLKGKVIVDGRNLYSPNRLEEDGWQYFSVGRPARQRT</sequence>
<organism evidence="13 14">
    <name type="scientific">Thauera humireducens</name>
    <dbReference type="NCBI Taxonomy" id="1134435"/>
    <lineage>
        <taxon>Bacteria</taxon>
        <taxon>Pseudomonadati</taxon>
        <taxon>Pseudomonadota</taxon>
        <taxon>Betaproteobacteria</taxon>
        <taxon>Rhodocyclales</taxon>
        <taxon>Zoogloeaceae</taxon>
        <taxon>Thauera</taxon>
    </lineage>
</organism>
<dbReference type="SUPFAM" id="SSF51735">
    <property type="entry name" value="NAD(P)-binding Rossmann-fold domains"/>
    <property type="match status" value="1"/>
</dbReference>
<feature type="binding site" evidence="10">
    <location>
        <begin position="155"/>
        <end position="158"/>
    </location>
    <ligand>
        <name>substrate</name>
    </ligand>
</feature>
<evidence type="ECO:0000313" key="14">
    <source>
        <dbReference type="Proteomes" id="UP000036902"/>
    </source>
</evidence>
<dbReference type="EMBL" id="CP014646">
    <property type="protein sequence ID" value="AMO37453.1"/>
    <property type="molecule type" value="Genomic_DNA"/>
</dbReference>
<feature type="domain" description="UDP-glucose/GDP-mannose dehydrogenase C-terminal" evidence="12">
    <location>
        <begin position="322"/>
        <end position="426"/>
    </location>
</feature>
<dbReference type="Gene3D" id="1.20.5.100">
    <property type="entry name" value="Cytochrome c1, transmembrane anchor, C-terminal"/>
    <property type="match status" value="1"/>
</dbReference>
<evidence type="ECO:0000256" key="5">
    <source>
        <dbReference type="ARBA" id="ARBA00023002"/>
    </source>
</evidence>
<evidence type="ECO:0000256" key="10">
    <source>
        <dbReference type="PIRSR" id="PIRSR500134-2"/>
    </source>
</evidence>
<evidence type="ECO:0000256" key="1">
    <source>
        <dbReference type="ARBA" id="ARBA00004701"/>
    </source>
</evidence>
<evidence type="ECO:0000256" key="4">
    <source>
        <dbReference type="ARBA" id="ARBA00015132"/>
    </source>
</evidence>
<evidence type="ECO:0000313" key="13">
    <source>
        <dbReference type="EMBL" id="AMO37453.1"/>
    </source>
</evidence>
<dbReference type="PIRSF" id="PIRSF000124">
    <property type="entry name" value="UDPglc_GDPman_dh"/>
    <property type="match status" value="1"/>
</dbReference>
<dbReference type="Pfam" id="PF00984">
    <property type="entry name" value="UDPG_MGDP_dh"/>
    <property type="match status" value="1"/>
</dbReference>
<proteinExistence type="inferred from homology"/>
<dbReference type="InterPro" id="IPR028357">
    <property type="entry name" value="UDPglc_DH_bac"/>
</dbReference>
<dbReference type="Gene3D" id="3.40.50.720">
    <property type="entry name" value="NAD(P)-binding Rossmann-like Domain"/>
    <property type="match status" value="2"/>
</dbReference>
<evidence type="ECO:0000256" key="11">
    <source>
        <dbReference type="PIRSR" id="PIRSR500134-3"/>
    </source>
</evidence>
<feature type="binding site" evidence="11">
    <location>
        <position position="121"/>
    </location>
    <ligand>
        <name>NAD(+)</name>
        <dbReference type="ChEBI" id="CHEBI:57540"/>
    </ligand>
</feature>
<dbReference type="InterPro" id="IPR014027">
    <property type="entry name" value="UDP-Glc/GDP-Man_DH_C"/>
</dbReference>
<feature type="binding site" evidence="11">
    <location>
        <position position="269"/>
    </location>
    <ligand>
        <name>NAD(+)</name>
        <dbReference type="ChEBI" id="CHEBI:57540"/>
    </ligand>
</feature>
<comment type="pathway">
    <text evidence="1">Nucleotide-sugar biosynthesis; UDP-alpha-D-glucuronate biosynthesis; UDP-alpha-D-glucuronate from UDP-alpha-D-glucose: step 1/1.</text>
</comment>
<dbReference type="SMART" id="SM00984">
    <property type="entry name" value="UDPG_MGDP_dh_C"/>
    <property type="match status" value="1"/>
</dbReference>
<feature type="binding site" evidence="11">
    <location>
        <position position="35"/>
    </location>
    <ligand>
        <name>NAD(+)</name>
        <dbReference type="ChEBI" id="CHEBI:57540"/>
    </ligand>
</feature>
<dbReference type="GO" id="GO:0051287">
    <property type="term" value="F:NAD binding"/>
    <property type="evidence" value="ECO:0007669"/>
    <property type="project" value="InterPro"/>
</dbReference>
<dbReference type="PANTHER" id="PTHR43750:SF3">
    <property type="entry name" value="UDP-GLUCOSE 6-DEHYDROGENASE TUAD"/>
    <property type="match status" value="1"/>
</dbReference>
<accession>A0A127K676</accession>
<feature type="binding site" evidence="11">
    <location>
        <position position="336"/>
    </location>
    <ligand>
        <name>NAD(+)</name>
        <dbReference type="ChEBI" id="CHEBI:57540"/>
    </ligand>
</feature>
<dbReference type="InterPro" id="IPR036220">
    <property type="entry name" value="UDP-Glc/GDP-Man_DH_C_sf"/>
</dbReference>
<keyword evidence="5 8" id="KW-0560">Oxidoreductase</keyword>
<dbReference type="GO" id="GO:0006065">
    <property type="term" value="P:UDP-glucuronate biosynthetic process"/>
    <property type="evidence" value="ECO:0007669"/>
    <property type="project" value="UniProtKB-UniPathway"/>
</dbReference>
<dbReference type="AlphaFoldDB" id="A0A127K676"/>
<dbReference type="Pfam" id="PF03720">
    <property type="entry name" value="UDPG_MGDP_dh_C"/>
    <property type="match status" value="1"/>
</dbReference>
<dbReference type="InterPro" id="IPR008927">
    <property type="entry name" value="6-PGluconate_DH-like_C_sf"/>
</dbReference>
<comment type="similarity">
    <text evidence="2 8">Belongs to the UDP-glucose/GDP-mannose dehydrogenase family.</text>
</comment>
<dbReference type="GO" id="GO:0000271">
    <property type="term" value="P:polysaccharide biosynthetic process"/>
    <property type="evidence" value="ECO:0007669"/>
    <property type="project" value="InterPro"/>
</dbReference>
<dbReference type="SUPFAM" id="SSF52413">
    <property type="entry name" value="UDP-glucose/GDP-mannose dehydrogenase C-terminal domain"/>
    <property type="match status" value="1"/>
</dbReference>
<feature type="binding site" evidence="10">
    <location>
        <position position="432"/>
    </location>
    <ligand>
        <name>substrate</name>
    </ligand>
</feature>
<evidence type="ECO:0000256" key="9">
    <source>
        <dbReference type="PIRSR" id="PIRSR500134-1"/>
    </source>
</evidence>
<feature type="binding site" evidence="11">
    <location>
        <position position="30"/>
    </location>
    <ligand>
        <name>NAD(+)</name>
        <dbReference type="ChEBI" id="CHEBI:57540"/>
    </ligand>
</feature>
<keyword evidence="6 8" id="KW-0520">NAD</keyword>
<dbReference type="InterPro" id="IPR001732">
    <property type="entry name" value="UDP-Glc/GDP-Man_DH_N"/>
</dbReference>
<dbReference type="NCBIfam" id="TIGR03026">
    <property type="entry name" value="NDP-sugDHase"/>
    <property type="match status" value="1"/>
</dbReference>
<evidence type="ECO:0000256" key="6">
    <source>
        <dbReference type="ARBA" id="ARBA00023027"/>
    </source>
</evidence>
<dbReference type="Proteomes" id="UP000036902">
    <property type="component" value="Chromosome"/>
</dbReference>
<dbReference type="RefSeq" id="WP_048706087.1">
    <property type="nucleotide sequence ID" value="NZ_CP014646.1"/>
</dbReference>
<evidence type="ECO:0000256" key="2">
    <source>
        <dbReference type="ARBA" id="ARBA00006601"/>
    </source>
</evidence>
<dbReference type="UniPathway" id="UPA00038">
    <property type="reaction ID" value="UER00491"/>
</dbReference>
<dbReference type="KEGG" id="thu:AC731_011180"/>
<evidence type="ECO:0000256" key="7">
    <source>
        <dbReference type="ARBA" id="ARBA00047473"/>
    </source>
</evidence>
<dbReference type="SUPFAM" id="SSF48179">
    <property type="entry name" value="6-phosphogluconate dehydrogenase C-terminal domain-like"/>
    <property type="match status" value="1"/>
</dbReference>
<feature type="binding site" evidence="11">
    <location>
        <position position="158"/>
    </location>
    <ligand>
        <name>NAD(+)</name>
        <dbReference type="ChEBI" id="CHEBI:57540"/>
    </ligand>
</feature>
<dbReference type="STRING" id="1134435.AC731_011180"/>
<feature type="binding site" evidence="10">
    <location>
        <begin position="255"/>
        <end position="259"/>
    </location>
    <ligand>
        <name>substrate</name>
    </ligand>
</feature>
<feature type="active site" description="Nucleophile" evidence="9">
    <location>
        <position position="266"/>
    </location>
</feature>
<keyword evidence="14" id="KW-1185">Reference proteome</keyword>
<name>A0A127K676_9RHOO</name>
<gene>
    <name evidence="13" type="ORF">AC731_011180</name>
</gene>
<dbReference type="PANTHER" id="PTHR43750">
    <property type="entry name" value="UDP-GLUCOSE 6-DEHYDROGENASE TUAD"/>
    <property type="match status" value="1"/>
</dbReference>
<feature type="binding site" evidence="11">
    <location>
        <position position="86"/>
    </location>
    <ligand>
        <name>NAD(+)</name>
        <dbReference type="ChEBI" id="CHEBI:57540"/>
    </ligand>
</feature>
<dbReference type="GO" id="GO:0003979">
    <property type="term" value="F:UDP-glucose 6-dehydrogenase activity"/>
    <property type="evidence" value="ECO:0007669"/>
    <property type="project" value="UniProtKB-EC"/>
</dbReference>
<feature type="binding site" evidence="10">
    <location>
        <position position="329"/>
    </location>
    <ligand>
        <name>substrate</name>
    </ligand>
</feature>